<protein>
    <recommendedName>
        <fullName evidence="4">TIGR02453 family protein</fullName>
    </recommendedName>
</protein>
<feature type="region of interest" description="Disordered" evidence="1">
    <location>
        <begin position="360"/>
        <end position="380"/>
    </location>
</feature>
<dbReference type="EMBL" id="JABXXO010000012">
    <property type="protein sequence ID" value="KAF7762361.1"/>
    <property type="molecule type" value="Genomic_DNA"/>
</dbReference>
<evidence type="ECO:0000313" key="2">
    <source>
        <dbReference type="EMBL" id="KAF7762361.1"/>
    </source>
</evidence>
<sequence length="380" mass="43043">MAPRKTPASTRKPTAGSELSATKRKRSSQKTPTTKTRPQNDSDSESVELELDSDDLDESDDDRQRRKKPKRAAPSPSKSKQTLKRKSKKKVSDDLDEECLILQDGQEIVGEVVKAPTTGLVPAGQISQNTLNFLNKLKDPECNDRQWFKLHEPVYRVAEKEWKDFIESFTDVLIEVDDEIPTLPPKDVIHRIYRDIRFSNDKTPYKKGLSASFSRSGRKGIFAGYHVMIKPGNESLIAAGTWCPAKNELDTIRSNIKRDSGRLREIISFAEFEQFFGVAKPHPNGERQNIFGREDELKTAPKGVPKDHQDIDLLKCRSFAVAHCFTDDEVLDVNFKQELGYVAQVMRPFVRCLNDLMTITPDDDNSDDGAEQDEGQEDDD</sequence>
<name>A0A8H7C4Q3_AGABI</name>
<dbReference type="InterPro" id="IPR012808">
    <property type="entry name" value="CHP02453"/>
</dbReference>
<reference evidence="2 3" key="1">
    <citation type="journal article" name="Sci. Rep.">
        <title>Telomere-to-telomere assembled and centromere annotated genomes of the two main subspecies of the button mushroom Agaricus bisporus reveal especially polymorphic chromosome ends.</title>
        <authorList>
            <person name="Sonnenberg A.S.M."/>
            <person name="Sedaghat-Telgerd N."/>
            <person name="Lavrijssen B."/>
            <person name="Ohm R.A."/>
            <person name="Hendrickx P.M."/>
            <person name="Scholtmeijer K."/>
            <person name="Baars J.J.P."/>
            <person name="van Peer A."/>
        </authorList>
    </citation>
    <scope>NUCLEOTIDE SEQUENCE [LARGE SCALE GENOMIC DNA]</scope>
    <source>
        <strain evidence="2 3">H119_p4</strain>
    </source>
</reference>
<dbReference type="Proteomes" id="UP000629468">
    <property type="component" value="Unassembled WGS sequence"/>
</dbReference>
<feature type="region of interest" description="Disordered" evidence="1">
    <location>
        <begin position="1"/>
        <end position="91"/>
    </location>
</feature>
<evidence type="ECO:0008006" key="4">
    <source>
        <dbReference type="Google" id="ProtNLM"/>
    </source>
</evidence>
<proteinExistence type="predicted"/>
<feature type="compositionally biased region" description="Polar residues" evidence="1">
    <location>
        <begin position="29"/>
        <end position="39"/>
    </location>
</feature>
<evidence type="ECO:0000313" key="3">
    <source>
        <dbReference type="Proteomes" id="UP000629468"/>
    </source>
</evidence>
<feature type="compositionally biased region" description="Acidic residues" evidence="1">
    <location>
        <begin position="42"/>
        <end position="61"/>
    </location>
</feature>
<dbReference type="PANTHER" id="PTHR36452:SF1">
    <property type="entry name" value="DUF2461 DOMAIN-CONTAINING PROTEIN"/>
    <property type="match status" value="1"/>
</dbReference>
<gene>
    <name evidence="2" type="ORF">Agabi119p4_8954</name>
</gene>
<dbReference type="PANTHER" id="PTHR36452">
    <property type="entry name" value="CHROMOSOME 12, WHOLE GENOME SHOTGUN SEQUENCE"/>
    <property type="match status" value="1"/>
</dbReference>
<feature type="compositionally biased region" description="Polar residues" evidence="1">
    <location>
        <begin position="7"/>
        <end position="20"/>
    </location>
</feature>
<dbReference type="AlphaFoldDB" id="A0A8H7C4Q3"/>
<feature type="compositionally biased region" description="Acidic residues" evidence="1">
    <location>
        <begin position="361"/>
        <end position="380"/>
    </location>
</feature>
<dbReference type="Pfam" id="PF09365">
    <property type="entry name" value="DUF2461"/>
    <property type="match status" value="1"/>
</dbReference>
<evidence type="ECO:0000256" key="1">
    <source>
        <dbReference type="SAM" id="MobiDB-lite"/>
    </source>
</evidence>
<organism evidence="2 3">
    <name type="scientific">Agaricus bisporus var. burnettii</name>
    <dbReference type="NCBI Taxonomy" id="192524"/>
    <lineage>
        <taxon>Eukaryota</taxon>
        <taxon>Fungi</taxon>
        <taxon>Dikarya</taxon>
        <taxon>Basidiomycota</taxon>
        <taxon>Agaricomycotina</taxon>
        <taxon>Agaricomycetes</taxon>
        <taxon>Agaricomycetidae</taxon>
        <taxon>Agaricales</taxon>
        <taxon>Agaricineae</taxon>
        <taxon>Agaricaceae</taxon>
        <taxon>Agaricus</taxon>
    </lineage>
</organism>
<dbReference type="NCBIfam" id="TIGR02453">
    <property type="entry name" value="TIGR02453 family protein"/>
    <property type="match status" value="1"/>
</dbReference>
<accession>A0A8H7C4Q3</accession>
<comment type="caution">
    <text evidence="2">The sequence shown here is derived from an EMBL/GenBank/DDBJ whole genome shotgun (WGS) entry which is preliminary data.</text>
</comment>